<evidence type="ECO:0000256" key="6">
    <source>
        <dbReference type="SAM" id="MobiDB-lite"/>
    </source>
</evidence>
<evidence type="ECO:0000256" key="5">
    <source>
        <dbReference type="PROSITE-ProRule" id="PRU00277"/>
    </source>
</evidence>
<evidence type="ECO:0000256" key="8">
    <source>
        <dbReference type="SAM" id="SignalP"/>
    </source>
</evidence>
<dbReference type="GO" id="GO:0003755">
    <property type="term" value="F:peptidyl-prolyl cis-trans isomerase activity"/>
    <property type="evidence" value="ECO:0007669"/>
    <property type="project" value="UniProtKB-KW"/>
</dbReference>
<dbReference type="SUPFAM" id="SSF54534">
    <property type="entry name" value="FKBP-like"/>
    <property type="match status" value="1"/>
</dbReference>
<feature type="compositionally biased region" description="Basic and acidic residues" evidence="6">
    <location>
        <begin position="201"/>
        <end position="221"/>
    </location>
</feature>
<reference evidence="10 11" key="1">
    <citation type="submission" date="2020-12" db="EMBL/GenBank/DDBJ databases">
        <title>Metabolic potential, ecology and presence of endohyphal bacteria is reflected in genomic diversity of Mucoromycotina.</title>
        <authorList>
            <person name="Muszewska A."/>
            <person name="Okrasinska A."/>
            <person name="Steczkiewicz K."/>
            <person name="Drgas O."/>
            <person name="Orlowska M."/>
            <person name="Perlinska-Lenart U."/>
            <person name="Aleksandrzak-Piekarczyk T."/>
            <person name="Szatraj K."/>
            <person name="Zielenkiewicz U."/>
            <person name="Pilsyk S."/>
            <person name="Malc E."/>
            <person name="Mieczkowski P."/>
            <person name="Kruszewska J.S."/>
            <person name="Biernat P."/>
            <person name="Pawlowska J."/>
        </authorList>
    </citation>
    <scope>NUCLEOTIDE SEQUENCE [LARGE SCALE GENOMIC DNA]</scope>
    <source>
        <strain evidence="10 11">CBS 142.35</strain>
    </source>
</reference>
<dbReference type="Gene3D" id="3.10.50.40">
    <property type="match status" value="1"/>
</dbReference>
<dbReference type="InterPro" id="IPR046357">
    <property type="entry name" value="PPIase_dom_sf"/>
</dbReference>
<keyword evidence="8" id="KW-0732">Signal</keyword>
<accession>A0A8H7VHC5</accession>
<feature type="region of interest" description="Disordered" evidence="6">
    <location>
        <begin position="200"/>
        <end position="221"/>
    </location>
</feature>
<keyword evidence="11" id="KW-1185">Reference proteome</keyword>
<keyword evidence="7" id="KW-0472">Membrane</keyword>
<keyword evidence="4 5" id="KW-0413">Isomerase</keyword>
<name>A0A8H7VHC5_9FUNG</name>
<keyword evidence="7" id="KW-0812">Transmembrane</keyword>
<dbReference type="Proteomes" id="UP000646827">
    <property type="component" value="Unassembled WGS sequence"/>
</dbReference>
<proteinExistence type="predicted"/>
<feature type="transmembrane region" description="Helical" evidence="7">
    <location>
        <begin position="165"/>
        <end position="185"/>
    </location>
</feature>
<evidence type="ECO:0000259" key="9">
    <source>
        <dbReference type="PROSITE" id="PS50059"/>
    </source>
</evidence>
<feature type="signal peptide" evidence="8">
    <location>
        <begin position="1"/>
        <end position="20"/>
    </location>
</feature>
<dbReference type="Pfam" id="PF00254">
    <property type="entry name" value="FKBP_C"/>
    <property type="match status" value="1"/>
</dbReference>
<keyword evidence="3 5" id="KW-0697">Rotamase</keyword>
<dbReference type="PANTHER" id="PTHR45779:SF7">
    <property type="entry name" value="PEPTIDYLPROLYL ISOMERASE"/>
    <property type="match status" value="1"/>
</dbReference>
<evidence type="ECO:0000256" key="2">
    <source>
        <dbReference type="ARBA" id="ARBA00013194"/>
    </source>
</evidence>
<dbReference type="PANTHER" id="PTHR45779">
    <property type="entry name" value="PEPTIDYLPROLYL ISOMERASE"/>
    <property type="match status" value="1"/>
</dbReference>
<dbReference type="InterPro" id="IPR001179">
    <property type="entry name" value="PPIase_FKBP_dom"/>
</dbReference>
<dbReference type="PROSITE" id="PS50059">
    <property type="entry name" value="FKBP_PPIASE"/>
    <property type="match status" value="1"/>
</dbReference>
<comment type="catalytic activity">
    <reaction evidence="1 5">
        <text>[protein]-peptidylproline (omega=180) = [protein]-peptidylproline (omega=0)</text>
        <dbReference type="Rhea" id="RHEA:16237"/>
        <dbReference type="Rhea" id="RHEA-COMP:10747"/>
        <dbReference type="Rhea" id="RHEA-COMP:10748"/>
        <dbReference type="ChEBI" id="CHEBI:83833"/>
        <dbReference type="ChEBI" id="CHEBI:83834"/>
        <dbReference type="EC" id="5.2.1.8"/>
    </reaction>
</comment>
<dbReference type="OrthoDB" id="1902587at2759"/>
<evidence type="ECO:0000256" key="4">
    <source>
        <dbReference type="ARBA" id="ARBA00023235"/>
    </source>
</evidence>
<dbReference type="EC" id="5.2.1.8" evidence="2 5"/>
<evidence type="ECO:0000256" key="3">
    <source>
        <dbReference type="ARBA" id="ARBA00023110"/>
    </source>
</evidence>
<evidence type="ECO:0000256" key="1">
    <source>
        <dbReference type="ARBA" id="ARBA00000971"/>
    </source>
</evidence>
<comment type="caution">
    <text evidence="10">The sequence shown here is derived from an EMBL/GenBank/DDBJ whole genome shotgun (WGS) entry which is preliminary data.</text>
</comment>
<dbReference type="InterPro" id="IPR044609">
    <property type="entry name" value="FKBP2/11"/>
</dbReference>
<dbReference type="FunFam" id="3.10.50.40:FF:000006">
    <property type="entry name" value="Peptidyl-prolyl cis-trans isomerase"/>
    <property type="match status" value="1"/>
</dbReference>
<feature type="domain" description="PPIase FKBP-type" evidence="9">
    <location>
        <begin position="48"/>
        <end position="137"/>
    </location>
</feature>
<evidence type="ECO:0000313" key="11">
    <source>
        <dbReference type="Proteomes" id="UP000646827"/>
    </source>
</evidence>
<feature type="chain" id="PRO_5034551608" description="peptidylprolyl isomerase" evidence="8">
    <location>
        <begin position="21"/>
        <end position="221"/>
    </location>
</feature>
<protein>
    <recommendedName>
        <fullName evidence="2 5">peptidylprolyl isomerase</fullName>
        <ecNumber evidence="2 5">5.2.1.8</ecNumber>
    </recommendedName>
</protein>
<organism evidence="10 11">
    <name type="scientific">Circinella minor</name>
    <dbReference type="NCBI Taxonomy" id="1195481"/>
    <lineage>
        <taxon>Eukaryota</taxon>
        <taxon>Fungi</taxon>
        <taxon>Fungi incertae sedis</taxon>
        <taxon>Mucoromycota</taxon>
        <taxon>Mucoromycotina</taxon>
        <taxon>Mucoromycetes</taxon>
        <taxon>Mucorales</taxon>
        <taxon>Lichtheimiaceae</taxon>
        <taxon>Circinella</taxon>
    </lineage>
</organism>
<evidence type="ECO:0000313" key="10">
    <source>
        <dbReference type="EMBL" id="KAG2222966.1"/>
    </source>
</evidence>
<sequence length="221" mass="24082">MRVVVFFALLVVLATTMANALREPPKTLQIGVKKRIPEEECTKRSRDGDLLSMHYTGTLFDTGAKFDSSVDRNQPLEFTLGKGQVIKGWDQGLKNMCVGEKRRLVIPPEFGYGDRGAGSAIPGGATLVFEVELMDVTPGQRSYPIEGATTTAADKNFGLLDTIDFQSPIFLAGAAVILLLIGLIAKNLFGSKNSKVVTSEKLTEKKDEKEEVDGSKTKKQK</sequence>
<dbReference type="GO" id="GO:0005783">
    <property type="term" value="C:endoplasmic reticulum"/>
    <property type="evidence" value="ECO:0007669"/>
    <property type="project" value="TreeGrafter"/>
</dbReference>
<evidence type="ECO:0000256" key="7">
    <source>
        <dbReference type="SAM" id="Phobius"/>
    </source>
</evidence>
<keyword evidence="7" id="KW-1133">Transmembrane helix</keyword>
<dbReference type="AlphaFoldDB" id="A0A8H7VHC5"/>
<dbReference type="EMBL" id="JAEPRB010000071">
    <property type="protein sequence ID" value="KAG2222966.1"/>
    <property type="molecule type" value="Genomic_DNA"/>
</dbReference>
<gene>
    <name evidence="10" type="ORF">INT45_012944</name>
</gene>